<dbReference type="InterPro" id="IPR036249">
    <property type="entry name" value="Thioredoxin-like_sf"/>
</dbReference>
<accession>A0A3A3GGY7</accession>
<dbReference type="EMBL" id="QYZD01000011">
    <property type="protein sequence ID" value="RJG23269.1"/>
    <property type="molecule type" value="Genomic_DNA"/>
</dbReference>
<dbReference type="Pfam" id="PF11009">
    <property type="entry name" value="BrxC"/>
    <property type="match status" value="1"/>
</dbReference>
<dbReference type="SUPFAM" id="SSF52833">
    <property type="entry name" value="Thioredoxin-like"/>
    <property type="match status" value="1"/>
</dbReference>
<name>A0A3A3GGY7_PANTH</name>
<dbReference type="RefSeq" id="WP_119794138.1">
    <property type="nucleotide sequence ID" value="NZ_QYZD01000011.1"/>
</dbReference>
<proteinExistence type="predicted"/>
<evidence type="ECO:0000313" key="2">
    <source>
        <dbReference type="Proteomes" id="UP000266177"/>
    </source>
</evidence>
<evidence type="ECO:0000313" key="1">
    <source>
        <dbReference type="EMBL" id="RJG23269.1"/>
    </source>
</evidence>
<dbReference type="InterPro" id="IPR022551">
    <property type="entry name" value="BrxC"/>
</dbReference>
<reference evidence="1 2" key="1">
    <citation type="submission" date="2018-09" db="EMBL/GenBank/DDBJ databases">
        <title>Paenibacillus SK2017-BO5.</title>
        <authorList>
            <person name="Piskunova J.V."/>
            <person name="Dubiley S.A."/>
            <person name="Severinov K.V."/>
        </authorList>
    </citation>
    <scope>NUCLEOTIDE SEQUENCE [LARGE SCALE GENOMIC DNA]</scope>
    <source>
        <strain evidence="1 2">BO5</strain>
    </source>
</reference>
<comment type="caution">
    <text evidence="1">The sequence shown here is derived from an EMBL/GenBank/DDBJ whole genome shotgun (WGS) entry which is preliminary data.</text>
</comment>
<sequence>MSGLPIIQSDEQLTRMLQLSAKKPLLLYKHSSQCGSSKVAHVGINHFVNRYPQLASRFAISVIRVVEEKHLSDRVARELGIPHVSPQILLVRQGRVVWHAGHQQINSQQLCRAAMLYGQPLTG</sequence>
<dbReference type="AlphaFoldDB" id="A0A3A3GGY7"/>
<dbReference type="Proteomes" id="UP000266177">
    <property type="component" value="Unassembled WGS sequence"/>
</dbReference>
<gene>
    <name evidence="1" type="primary">ytxJ</name>
    <name evidence="1" type="ORF">DQX05_13535</name>
</gene>
<dbReference type="NCBIfam" id="TIGR04019">
    <property type="entry name" value="B_thiol_YtxJ"/>
    <property type="match status" value="1"/>
</dbReference>
<protein>
    <submittedName>
        <fullName evidence="1">Bacillithiol system redox-active protein YtxJ</fullName>
    </submittedName>
</protein>
<dbReference type="Gene3D" id="3.40.30.10">
    <property type="entry name" value="Glutaredoxin"/>
    <property type="match status" value="1"/>
</dbReference>
<organism evidence="1 2">
    <name type="scientific">Paenibacillus thiaminolyticus</name>
    <name type="common">Bacillus thiaminolyticus</name>
    <dbReference type="NCBI Taxonomy" id="49283"/>
    <lineage>
        <taxon>Bacteria</taxon>
        <taxon>Bacillati</taxon>
        <taxon>Bacillota</taxon>
        <taxon>Bacilli</taxon>
        <taxon>Bacillales</taxon>
        <taxon>Paenibacillaceae</taxon>
        <taxon>Paenibacillus</taxon>
    </lineage>
</organism>
<dbReference type="OrthoDB" id="677051at2"/>